<gene>
    <name evidence="9" type="ORF">B1B_03667</name>
</gene>
<name>T1CUK2_9ZZZZ</name>
<dbReference type="NCBIfam" id="TIGR00856">
    <property type="entry name" value="pyrC_dimer"/>
    <property type="match status" value="1"/>
</dbReference>
<dbReference type="InterPro" id="IPR002195">
    <property type="entry name" value="Dihydroorotase_CS"/>
</dbReference>
<dbReference type="InterPro" id="IPR006680">
    <property type="entry name" value="Amidohydro-rel"/>
</dbReference>
<dbReference type="PROSITE" id="PS00482">
    <property type="entry name" value="DIHYDROOROTASE_1"/>
    <property type="match status" value="1"/>
</dbReference>
<dbReference type="UniPathway" id="UPA00070">
    <property type="reaction ID" value="UER00117"/>
</dbReference>
<dbReference type="SUPFAM" id="SSF51556">
    <property type="entry name" value="Metallo-dependent hydrolases"/>
    <property type="match status" value="1"/>
</dbReference>
<evidence type="ECO:0000256" key="1">
    <source>
        <dbReference type="ARBA" id="ARBA00004880"/>
    </source>
</evidence>
<evidence type="ECO:0000259" key="8">
    <source>
        <dbReference type="Pfam" id="PF01979"/>
    </source>
</evidence>
<feature type="domain" description="Amidohydrolase-related" evidence="8">
    <location>
        <begin position="18"/>
        <end position="322"/>
    </location>
</feature>
<dbReference type="PANTHER" id="PTHR43137">
    <property type="entry name" value="DIHYDROOROTASE"/>
    <property type="match status" value="1"/>
</dbReference>
<reference evidence="9" key="2">
    <citation type="journal article" date="2014" name="ISME J.">
        <title>Microbial stratification in low pH oxic and suboxic macroscopic growths along an acid mine drainage.</title>
        <authorList>
            <person name="Mendez-Garcia C."/>
            <person name="Mesa V."/>
            <person name="Sprenger R.R."/>
            <person name="Richter M."/>
            <person name="Diez M.S."/>
            <person name="Solano J."/>
            <person name="Bargiela R."/>
            <person name="Golyshina O.V."/>
            <person name="Manteca A."/>
            <person name="Ramos J.L."/>
            <person name="Gallego J.R."/>
            <person name="Llorente I."/>
            <person name="Martins Dos Santos V.A."/>
            <person name="Jensen O.N."/>
            <person name="Pelaez A.I."/>
            <person name="Sanchez J."/>
            <person name="Ferrer M."/>
        </authorList>
    </citation>
    <scope>NUCLEOTIDE SEQUENCE</scope>
</reference>
<dbReference type="GO" id="GO:0046872">
    <property type="term" value="F:metal ion binding"/>
    <property type="evidence" value="ECO:0007669"/>
    <property type="project" value="UniProtKB-KW"/>
</dbReference>
<dbReference type="AlphaFoldDB" id="T1CUK2"/>
<dbReference type="GO" id="GO:0006207">
    <property type="term" value="P:'de novo' pyrimidine nucleobase biosynthetic process"/>
    <property type="evidence" value="ECO:0007669"/>
    <property type="project" value="TreeGrafter"/>
</dbReference>
<keyword evidence="4" id="KW-0479">Metal-binding</keyword>
<dbReference type="InterPro" id="IPR032466">
    <property type="entry name" value="Metal_Hydrolase"/>
</dbReference>
<comment type="similarity">
    <text evidence="2">Belongs to the metallo-dependent hydrolases superfamily. DHOase family. Class II DHOase subfamily.</text>
</comment>
<keyword evidence="6" id="KW-0862">Zinc</keyword>
<dbReference type="PIRSF" id="PIRSF001237">
    <property type="entry name" value="DHOdimr"/>
    <property type="match status" value="1"/>
</dbReference>
<dbReference type="EMBL" id="AUZY01002261">
    <property type="protein sequence ID" value="EQD72604.1"/>
    <property type="molecule type" value="Genomic_DNA"/>
</dbReference>
<dbReference type="Pfam" id="PF01979">
    <property type="entry name" value="Amidohydro_1"/>
    <property type="match status" value="1"/>
</dbReference>
<protein>
    <recommendedName>
        <fullName evidence="3">dihydroorotase</fullName>
        <ecNumber evidence="3">3.5.2.3</ecNumber>
    </recommendedName>
</protein>
<dbReference type="GO" id="GO:0004151">
    <property type="term" value="F:dihydroorotase activity"/>
    <property type="evidence" value="ECO:0007669"/>
    <property type="project" value="UniProtKB-EC"/>
</dbReference>
<dbReference type="EC" id="3.5.2.3" evidence="3"/>
<reference evidence="9" key="1">
    <citation type="submission" date="2013-08" db="EMBL/GenBank/DDBJ databases">
        <authorList>
            <person name="Mendez C."/>
            <person name="Richter M."/>
            <person name="Ferrer M."/>
            <person name="Sanchez J."/>
        </authorList>
    </citation>
    <scope>NUCLEOTIDE SEQUENCE</scope>
</reference>
<evidence type="ECO:0000256" key="2">
    <source>
        <dbReference type="ARBA" id="ARBA00005631"/>
    </source>
</evidence>
<evidence type="ECO:0000256" key="5">
    <source>
        <dbReference type="ARBA" id="ARBA00022801"/>
    </source>
</evidence>
<dbReference type="GO" id="GO:0044205">
    <property type="term" value="P:'de novo' UMP biosynthetic process"/>
    <property type="evidence" value="ECO:0007669"/>
    <property type="project" value="UniProtKB-UniPathway"/>
</dbReference>
<accession>T1CUK2</accession>
<keyword evidence="5 9" id="KW-0378">Hydrolase</keyword>
<dbReference type="GO" id="GO:0005737">
    <property type="term" value="C:cytoplasm"/>
    <property type="evidence" value="ECO:0007669"/>
    <property type="project" value="TreeGrafter"/>
</dbReference>
<proteinExistence type="inferred from homology"/>
<dbReference type="InterPro" id="IPR004721">
    <property type="entry name" value="DHOdimr"/>
</dbReference>
<evidence type="ECO:0000256" key="7">
    <source>
        <dbReference type="ARBA" id="ARBA00022975"/>
    </source>
</evidence>
<comment type="pathway">
    <text evidence="1">Pyrimidine metabolism; UMP biosynthesis via de novo pathway; (S)-dihydroorotate from bicarbonate: step 3/3.</text>
</comment>
<dbReference type="Gene3D" id="3.20.20.140">
    <property type="entry name" value="Metal-dependent hydrolases"/>
    <property type="match status" value="1"/>
</dbReference>
<dbReference type="HAMAP" id="MF_00219">
    <property type="entry name" value="PyrC_classII"/>
    <property type="match status" value="1"/>
</dbReference>
<comment type="caution">
    <text evidence="9">The sequence shown here is derived from an EMBL/GenBank/DDBJ whole genome shotgun (WGS) entry which is preliminary data.</text>
</comment>
<dbReference type="PANTHER" id="PTHR43137:SF1">
    <property type="entry name" value="DIHYDROOROTASE"/>
    <property type="match status" value="1"/>
</dbReference>
<evidence type="ECO:0000256" key="4">
    <source>
        <dbReference type="ARBA" id="ARBA00022723"/>
    </source>
</evidence>
<evidence type="ECO:0000256" key="6">
    <source>
        <dbReference type="ARBA" id="ARBA00022833"/>
    </source>
</evidence>
<sequence>MNGQPKIPKTLTIRTPDDAHLHLRDGAFLASVLHHTLERFGRAVIMPNLDPPLTTVEQVLDYRKRILGHCPAHSTFVPWMTLYLHAGTRSEDILQAAKEPSIIGAKLYPQGVTTNAVSNVTDPLRLLPVFEVMAQSGMPLLVHAEDPDPATDPFEREARFIEKALIPLCRRLPDLRIVFEHVTTRVGVELVRSEARRMAATITVHHLLFDRRALFAGGFHPHLYCLPLLTSESDRQSLIEAATSGEPCFFLGTDSAPHPRSQKECACSSAGVYSAHAAIEFYAEVFEAAGQLGRLEAFASRFAAEFYGQPLNSGRITLERDPWQVPDYFAWDGQELVPLCAGGQVGWRLIRRASEV</sequence>
<evidence type="ECO:0000256" key="3">
    <source>
        <dbReference type="ARBA" id="ARBA00012860"/>
    </source>
</evidence>
<keyword evidence="7" id="KW-0665">Pyrimidine biosynthesis</keyword>
<organism evidence="9">
    <name type="scientific">mine drainage metagenome</name>
    <dbReference type="NCBI Taxonomy" id="410659"/>
    <lineage>
        <taxon>unclassified sequences</taxon>
        <taxon>metagenomes</taxon>
        <taxon>ecological metagenomes</taxon>
    </lineage>
</organism>
<dbReference type="PROSITE" id="PS00483">
    <property type="entry name" value="DIHYDROOROTASE_2"/>
    <property type="match status" value="1"/>
</dbReference>
<evidence type="ECO:0000313" key="9">
    <source>
        <dbReference type="EMBL" id="EQD72604.1"/>
    </source>
</evidence>